<evidence type="ECO:0000256" key="3">
    <source>
        <dbReference type="SAM" id="SignalP"/>
    </source>
</evidence>
<evidence type="ECO:0000256" key="1">
    <source>
        <dbReference type="SAM" id="Coils"/>
    </source>
</evidence>
<reference evidence="4" key="2">
    <citation type="submission" date="2023-01" db="EMBL/GenBank/DDBJ databases">
        <title>Draft genome sequence of Algimonas porphyrae strain NBRC 108216.</title>
        <authorList>
            <person name="Sun Q."/>
            <person name="Mori K."/>
        </authorList>
    </citation>
    <scope>NUCLEOTIDE SEQUENCE</scope>
    <source>
        <strain evidence="4">NBRC 108216</strain>
    </source>
</reference>
<keyword evidence="1" id="KW-0175">Coiled coil</keyword>
<gene>
    <name evidence="4" type="ORF">GCM10007854_24100</name>
</gene>
<proteinExistence type="predicted"/>
<organism evidence="4 5">
    <name type="scientific">Algimonas porphyrae</name>
    <dbReference type="NCBI Taxonomy" id="1128113"/>
    <lineage>
        <taxon>Bacteria</taxon>
        <taxon>Pseudomonadati</taxon>
        <taxon>Pseudomonadota</taxon>
        <taxon>Alphaproteobacteria</taxon>
        <taxon>Maricaulales</taxon>
        <taxon>Robiginitomaculaceae</taxon>
        <taxon>Algimonas</taxon>
    </lineage>
</organism>
<comment type="caution">
    <text evidence="4">The sequence shown here is derived from an EMBL/GenBank/DDBJ whole genome shotgun (WGS) entry which is preliminary data.</text>
</comment>
<feature type="signal peptide" evidence="3">
    <location>
        <begin position="1"/>
        <end position="23"/>
    </location>
</feature>
<keyword evidence="3" id="KW-0732">Signal</keyword>
<sequence>MRSSILIVLAVGFAGFGALEVAALNPDDGKTITGPAQDHSSEAMPDETPVTAEPVAKASIGTDQSCLTPALVAAFQPRHLELLDRAAKLDRREAELEDLEANLKARLSGMAQTRDELQAMTERLDVVAGEDITHLVQMYSTMKAKKAAAIFDKMDPAFAAGFLREIDSARAGMIMAEMGEDQSYRVSLLIANRHAEWRNKR</sequence>
<evidence type="ECO:0000313" key="5">
    <source>
        <dbReference type="Proteomes" id="UP001161390"/>
    </source>
</evidence>
<dbReference type="EMBL" id="BSNJ01000005">
    <property type="protein sequence ID" value="GLQ21455.1"/>
    <property type="molecule type" value="Genomic_DNA"/>
</dbReference>
<accession>A0ABQ5V458</accession>
<evidence type="ECO:0008006" key="6">
    <source>
        <dbReference type="Google" id="ProtNLM"/>
    </source>
</evidence>
<dbReference type="RefSeq" id="WP_284373022.1">
    <property type="nucleotide sequence ID" value="NZ_BSNJ01000005.1"/>
</dbReference>
<dbReference type="SUPFAM" id="SSF158791">
    <property type="entry name" value="MgtE N-terminal domain-like"/>
    <property type="match status" value="1"/>
</dbReference>
<reference evidence="4" key="1">
    <citation type="journal article" date="2014" name="Int. J. Syst. Evol. Microbiol.">
        <title>Complete genome of a new Firmicutes species belonging to the dominant human colonic microbiota ('Ruminococcus bicirculans') reveals two chromosomes and a selective capacity to utilize plant glucans.</title>
        <authorList>
            <consortium name="NISC Comparative Sequencing Program"/>
            <person name="Wegmann U."/>
            <person name="Louis P."/>
            <person name="Goesmann A."/>
            <person name="Henrissat B."/>
            <person name="Duncan S.H."/>
            <person name="Flint H.J."/>
        </authorList>
    </citation>
    <scope>NUCLEOTIDE SEQUENCE</scope>
    <source>
        <strain evidence="4">NBRC 108216</strain>
    </source>
</reference>
<feature type="chain" id="PRO_5046141918" description="Magnesium transporter MgtE intracellular domain-containing protein" evidence="3">
    <location>
        <begin position="24"/>
        <end position="201"/>
    </location>
</feature>
<feature type="coiled-coil region" evidence="1">
    <location>
        <begin position="82"/>
        <end position="130"/>
    </location>
</feature>
<evidence type="ECO:0000256" key="2">
    <source>
        <dbReference type="SAM" id="MobiDB-lite"/>
    </source>
</evidence>
<protein>
    <recommendedName>
        <fullName evidence="6">Magnesium transporter MgtE intracellular domain-containing protein</fullName>
    </recommendedName>
</protein>
<dbReference type="Proteomes" id="UP001161390">
    <property type="component" value="Unassembled WGS sequence"/>
</dbReference>
<name>A0ABQ5V458_9PROT</name>
<evidence type="ECO:0000313" key="4">
    <source>
        <dbReference type="EMBL" id="GLQ21455.1"/>
    </source>
</evidence>
<keyword evidence="5" id="KW-1185">Reference proteome</keyword>
<feature type="region of interest" description="Disordered" evidence="2">
    <location>
        <begin position="30"/>
        <end position="51"/>
    </location>
</feature>